<sequence>MTQNASRTRQRRRAGSSPQIHIPHSSWSRVERTPECATPVKPDEFWSRLGL</sequence>
<evidence type="ECO:0000313" key="3">
    <source>
        <dbReference type="Proteomes" id="UP000028411"/>
    </source>
</evidence>
<accession>A0A081RC37</accession>
<dbReference type="EMBL" id="JFHR01000035">
    <property type="protein sequence ID" value="KEQ52760.1"/>
    <property type="molecule type" value="Genomic_DNA"/>
</dbReference>
<gene>
    <name evidence="2" type="ORF">BV95_02933</name>
</gene>
<feature type="compositionally biased region" description="Basic and acidic residues" evidence="1">
    <location>
        <begin position="41"/>
        <end position="51"/>
    </location>
</feature>
<feature type="region of interest" description="Disordered" evidence="1">
    <location>
        <begin position="1"/>
        <end position="51"/>
    </location>
</feature>
<evidence type="ECO:0000256" key="1">
    <source>
        <dbReference type="SAM" id="MobiDB-lite"/>
    </source>
</evidence>
<organism evidence="2 3">
    <name type="scientific">Sphingobium chlorophenolicum</name>
    <dbReference type="NCBI Taxonomy" id="46429"/>
    <lineage>
        <taxon>Bacteria</taxon>
        <taxon>Pseudomonadati</taxon>
        <taxon>Pseudomonadota</taxon>
        <taxon>Alphaproteobacteria</taxon>
        <taxon>Sphingomonadales</taxon>
        <taxon>Sphingomonadaceae</taxon>
        <taxon>Sphingobium</taxon>
    </lineage>
</organism>
<name>A0A081RC37_SPHCR</name>
<proteinExistence type="predicted"/>
<comment type="caution">
    <text evidence="2">The sequence shown here is derived from an EMBL/GenBank/DDBJ whole genome shotgun (WGS) entry which is preliminary data.</text>
</comment>
<dbReference type="AlphaFoldDB" id="A0A081RC37"/>
<protein>
    <submittedName>
        <fullName evidence="2">Uncharacterized protein</fullName>
    </submittedName>
</protein>
<evidence type="ECO:0000313" key="2">
    <source>
        <dbReference type="EMBL" id="KEQ52760.1"/>
    </source>
</evidence>
<dbReference type="RefSeq" id="WP_169804653.1">
    <property type="nucleotide sequence ID" value="NZ_JFHR01000035.1"/>
</dbReference>
<dbReference type="Proteomes" id="UP000028411">
    <property type="component" value="Unassembled WGS sequence"/>
</dbReference>
<reference evidence="2 3" key="1">
    <citation type="submission" date="2014-02" db="EMBL/GenBank/DDBJ databases">
        <title>Whole genome sequence of Sphingobium chlorophenolicum NBRC 16172.</title>
        <authorList>
            <person name="Gan H.M."/>
            <person name="Gan H.Y."/>
            <person name="Chew T.H."/>
            <person name="Savka M.A."/>
        </authorList>
    </citation>
    <scope>NUCLEOTIDE SEQUENCE [LARGE SCALE GENOMIC DNA]</scope>
    <source>
        <strain evidence="2 3">NBRC 16172</strain>
    </source>
</reference>